<dbReference type="SMART" id="SM00355">
    <property type="entry name" value="ZnF_C2H2"/>
    <property type="match status" value="4"/>
</dbReference>
<dbReference type="AlphaFoldDB" id="A0A0N4W0R3"/>
<proteinExistence type="predicted"/>
<feature type="domain" description="C2H2-type" evidence="11">
    <location>
        <begin position="145"/>
        <end position="168"/>
    </location>
</feature>
<dbReference type="Pfam" id="PF00096">
    <property type="entry name" value="zf-C2H2"/>
    <property type="match status" value="2"/>
</dbReference>
<accession>A0A0N4W0R3</accession>
<reference evidence="14" key="1">
    <citation type="submission" date="2017-02" db="UniProtKB">
        <authorList>
            <consortium name="WormBaseParasite"/>
        </authorList>
    </citation>
    <scope>IDENTIFICATION</scope>
</reference>
<keyword evidence="7" id="KW-0238">DNA-binding</keyword>
<evidence type="ECO:0000256" key="9">
    <source>
        <dbReference type="ARBA" id="ARBA00023242"/>
    </source>
</evidence>
<keyword evidence="6" id="KW-0805">Transcription regulation</keyword>
<feature type="domain" description="C2H2-type" evidence="11">
    <location>
        <begin position="15"/>
        <end position="42"/>
    </location>
</feature>
<evidence type="ECO:0000256" key="3">
    <source>
        <dbReference type="ARBA" id="ARBA00022737"/>
    </source>
</evidence>
<evidence type="ECO:0000256" key="5">
    <source>
        <dbReference type="ARBA" id="ARBA00022833"/>
    </source>
</evidence>
<comment type="subcellular location">
    <subcellularLocation>
        <location evidence="1">Nucleus</location>
    </subcellularLocation>
</comment>
<evidence type="ECO:0000256" key="2">
    <source>
        <dbReference type="ARBA" id="ARBA00022723"/>
    </source>
</evidence>
<dbReference type="GO" id="GO:0008270">
    <property type="term" value="F:zinc ion binding"/>
    <property type="evidence" value="ECO:0007669"/>
    <property type="project" value="UniProtKB-KW"/>
</dbReference>
<keyword evidence="3" id="KW-0677">Repeat</keyword>
<dbReference type="FunFam" id="3.30.160.60:FF:001228">
    <property type="entry name" value="Zinc finger protein 236"/>
    <property type="match status" value="1"/>
</dbReference>
<evidence type="ECO:0000256" key="10">
    <source>
        <dbReference type="PROSITE-ProRule" id="PRU00042"/>
    </source>
</evidence>
<sequence>MTRVHSKEKEDKKPLECSICSKSFPRLSHLQRHQLIHIKDREWGCPFCEQSFVQKVSLLVFFYRHRPWLLCSLVCATYCNNLIFQNTHRPLKCKHCGEVFDGYGNFRAHELRQRAQSFECSCGASFSRASLFRIHRDSCRKRGSFLCIVCDRLFTQRVQLDRHWKKEHFVSAQCAECGWIAAAPLRKAEHALEFVCKKSTSVPLFHGQNPTVNNLTN</sequence>
<gene>
    <name evidence="12" type="ORF">HPLM_LOCUS3162</name>
</gene>
<keyword evidence="4 10" id="KW-0863">Zinc-finger</keyword>
<name>A0A0N4W0R3_HAEPC</name>
<dbReference type="OrthoDB" id="6020621at2759"/>
<dbReference type="InterPro" id="IPR036236">
    <property type="entry name" value="Znf_C2H2_sf"/>
</dbReference>
<dbReference type="InterPro" id="IPR013087">
    <property type="entry name" value="Znf_C2H2_type"/>
</dbReference>
<evidence type="ECO:0000256" key="1">
    <source>
        <dbReference type="ARBA" id="ARBA00004123"/>
    </source>
</evidence>
<keyword evidence="13" id="KW-1185">Reference proteome</keyword>
<protein>
    <submittedName>
        <fullName evidence="14">C2H2-type domain-containing protein</fullName>
    </submittedName>
</protein>
<dbReference type="Proteomes" id="UP000268014">
    <property type="component" value="Unassembled WGS sequence"/>
</dbReference>
<evidence type="ECO:0000256" key="8">
    <source>
        <dbReference type="ARBA" id="ARBA00023163"/>
    </source>
</evidence>
<keyword evidence="8" id="KW-0804">Transcription</keyword>
<evidence type="ECO:0000256" key="7">
    <source>
        <dbReference type="ARBA" id="ARBA00023125"/>
    </source>
</evidence>
<dbReference type="PROSITE" id="PS00028">
    <property type="entry name" value="ZINC_FINGER_C2H2_1"/>
    <property type="match status" value="2"/>
</dbReference>
<dbReference type="EMBL" id="UZAF01016102">
    <property type="protein sequence ID" value="VDO20295.1"/>
    <property type="molecule type" value="Genomic_DNA"/>
</dbReference>
<reference evidence="12 13" key="2">
    <citation type="submission" date="2018-11" db="EMBL/GenBank/DDBJ databases">
        <authorList>
            <consortium name="Pathogen Informatics"/>
        </authorList>
    </citation>
    <scope>NUCLEOTIDE SEQUENCE [LARGE SCALE GENOMIC DNA]</scope>
    <source>
        <strain evidence="12 13">MHpl1</strain>
    </source>
</reference>
<dbReference type="STRING" id="6290.A0A0N4W0R3"/>
<dbReference type="PANTHER" id="PTHR47772">
    <property type="entry name" value="ZINC FINGER PROTEIN 200"/>
    <property type="match status" value="1"/>
</dbReference>
<evidence type="ECO:0000256" key="6">
    <source>
        <dbReference type="ARBA" id="ARBA00023015"/>
    </source>
</evidence>
<dbReference type="PROSITE" id="PS50157">
    <property type="entry name" value="ZINC_FINGER_C2H2_2"/>
    <property type="match status" value="2"/>
</dbReference>
<dbReference type="GO" id="GO:0005634">
    <property type="term" value="C:nucleus"/>
    <property type="evidence" value="ECO:0007669"/>
    <property type="project" value="UniProtKB-SubCell"/>
</dbReference>
<evidence type="ECO:0000256" key="4">
    <source>
        <dbReference type="ARBA" id="ARBA00022771"/>
    </source>
</evidence>
<evidence type="ECO:0000313" key="12">
    <source>
        <dbReference type="EMBL" id="VDO20295.1"/>
    </source>
</evidence>
<keyword evidence="2" id="KW-0479">Metal-binding</keyword>
<organism evidence="14">
    <name type="scientific">Haemonchus placei</name>
    <name type="common">Barber's pole worm</name>
    <dbReference type="NCBI Taxonomy" id="6290"/>
    <lineage>
        <taxon>Eukaryota</taxon>
        <taxon>Metazoa</taxon>
        <taxon>Ecdysozoa</taxon>
        <taxon>Nematoda</taxon>
        <taxon>Chromadorea</taxon>
        <taxon>Rhabditida</taxon>
        <taxon>Rhabditina</taxon>
        <taxon>Rhabditomorpha</taxon>
        <taxon>Strongyloidea</taxon>
        <taxon>Trichostrongylidae</taxon>
        <taxon>Haemonchus</taxon>
    </lineage>
</organism>
<evidence type="ECO:0000313" key="13">
    <source>
        <dbReference type="Proteomes" id="UP000268014"/>
    </source>
</evidence>
<dbReference type="OMA" id="FQNTHRP"/>
<dbReference type="Gene3D" id="3.30.160.60">
    <property type="entry name" value="Classic Zinc Finger"/>
    <property type="match status" value="2"/>
</dbReference>
<dbReference type="PANTHER" id="PTHR47772:SF4">
    <property type="entry name" value="ZFP64 ZINC FINGER PROTEIN"/>
    <property type="match status" value="1"/>
</dbReference>
<evidence type="ECO:0000313" key="14">
    <source>
        <dbReference type="WBParaSite" id="HPLM_0000317001-mRNA-1"/>
    </source>
</evidence>
<evidence type="ECO:0000259" key="11">
    <source>
        <dbReference type="PROSITE" id="PS50157"/>
    </source>
</evidence>
<keyword evidence="5" id="KW-0862">Zinc</keyword>
<dbReference type="SUPFAM" id="SSF57667">
    <property type="entry name" value="beta-beta-alpha zinc fingers"/>
    <property type="match status" value="2"/>
</dbReference>
<dbReference type="WBParaSite" id="HPLM_0000317001-mRNA-1">
    <property type="protein sequence ID" value="HPLM_0000317001-mRNA-1"/>
    <property type="gene ID" value="HPLM_0000317001"/>
</dbReference>
<keyword evidence="9" id="KW-0539">Nucleus</keyword>
<dbReference type="GO" id="GO:0003677">
    <property type="term" value="F:DNA binding"/>
    <property type="evidence" value="ECO:0007669"/>
    <property type="project" value="UniProtKB-KW"/>
</dbReference>
<dbReference type="InterPro" id="IPR050636">
    <property type="entry name" value="C2H2-ZF_domain-containing"/>
</dbReference>